<proteinExistence type="predicted"/>
<dbReference type="Proteomes" id="UP001295444">
    <property type="component" value="Chromosome 07"/>
</dbReference>
<sequence length="182" mass="20254">MRWRPRRINSGAKPTNCASPKMPPAKTVHLWHFQATHGPGLYEKKGPPEPQRTHPYAAKRAGGRRRGQATTIYGIHRDPDKLAYTMHGMSVHANSRCTVIHQQKGKCLPRSHPPKSATVPVAEAPSWRKNIHRTSHKLKTAQKHTPTVKAPTWDTQAAKPNETISGTEAETDVEQAKALHQA</sequence>
<keyword evidence="3" id="KW-1185">Reference proteome</keyword>
<evidence type="ECO:0000313" key="3">
    <source>
        <dbReference type="Proteomes" id="UP001295444"/>
    </source>
</evidence>
<name>A0AAD1WHZ9_PELCU</name>
<feature type="region of interest" description="Disordered" evidence="1">
    <location>
        <begin position="137"/>
        <end position="182"/>
    </location>
</feature>
<gene>
    <name evidence="2" type="ORF">PECUL_23A024202</name>
</gene>
<evidence type="ECO:0000313" key="2">
    <source>
        <dbReference type="EMBL" id="CAH2307031.1"/>
    </source>
</evidence>
<evidence type="ECO:0000256" key="1">
    <source>
        <dbReference type="SAM" id="MobiDB-lite"/>
    </source>
</evidence>
<feature type="region of interest" description="Disordered" evidence="1">
    <location>
        <begin position="1"/>
        <end position="22"/>
    </location>
</feature>
<protein>
    <submittedName>
        <fullName evidence="2">Uncharacterized protein</fullName>
    </submittedName>
</protein>
<accession>A0AAD1WHZ9</accession>
<dbReference type="AlphaFoldDB" id="A0AAD1WHZ9"/>
<feature type="region of interest" description="Disordered" evidence="1">
    <location>
        <begin position="41"/>
        <end position="67"/>
    </location>
</feature>
<organism evidence="2 3">
    <name type="scientific">Pelobates cultripes</name>
    <name type="common">Western spadefoot toad</name>
    <dbReference type="NCBI Taxonomy" id="61616"/>
    <lineage>
        <taxon>Eukaryota</taxon>
        <taxon>Metazoa</taxon>
        <taxon>Chordata</taxon>
        <taxon>Craniata</taxon>
        <taxon>Vertebrata</taxon>
        <taxon>Euteleostomi</taxon>
        <taxon>Amphibia</taxon>
        <taxon>Batrachia</taxon>
        <taxon>Anura</taxon>
        <taxon>Pelobatoidea</taxon>
        <taxon>Pelobatidae</taxon>
        <taxon>Pelobates</taxon>
    </lineage>
</organism>
<reference evidence="2" key="1">
    <citation type="submission" date="2022-03" db="EMBL/GenBank/DDBJ databases">
        <authorList>
            <person name="Alioto T."/>
            <person name="Alioto T."/>
            <person name="Gomez Garrido J."/>
        </authorList>
    </citation>
    <scope>NUCLEOTIDE SEQUENCE</scope>
</reference>
<dbReference type="EMBL" id="OW240918">
    <property type="protein sequence ID" value="CAH2307031.1"/>
    <property type="molecule type" value="Genomic_DNA"/>
</dbReference>